<dbReference type="InterPro" id="IPR019109">
    <property type="entry name" value="MamF_MmsF"/>
</dbReference>
<keyword evidence="4" id="KW-0238">DNA-binding</keyword>
<evidence type="ECO:0000256" key="3">
    <source>
        <dbReference type="ARBA" id="ARBA00022989"/>
    </source>
</evidence>
<evidence type="ECO:0000256" key="2">
    <source>
        <dbReference type="ARBA" id="ARBA00022692"/>
    </source>
</evidence>
<feature type="transmembrane region" description="Helical" evidence="6">
    <location>
        <begin position="169"/>
        <end position="192"/>
    </location>
</feature>
<proteinExistence type="predicted"/>
<dbReference type="InterPro" id="IPR050807">
    <property type="entry name" value="TransReg_Diox_bact_type"/>
</dbReference>
<comment type="subcellular location">
    <subcellularLocation>
        <location evidence="1">Membrane</location>
        <topology evidence="1">Multi-pass membrane protein</topology>
    </subcellularLocation>
</comment>
<dbReference type="Pfam" id="PF01381">
    <property type="entry name" value="HTH_3"/>
    <property type="match status" value="1"/>
</dbReference>
<dbReference type="RefSeq" id="WP_309726464.1">
    <property type="nucleotide sequence ID" value="NZ_JAVDQA010000001.1"/>
</dbReference>
<dbReference type="PANTHER" id="PTHR46797">
    <property type="entry name" value="HTH-TYPE TRANSCRIPTIONAL REGULATOR"/>
    <property type="match status" value="1"/>
</dbReference>
<name>A0ABU1K1Y3_9FLAO</name>
<protein>
    <submittedName>
        <fullName evidence="8">Transcriptional regulator with XRE-family HTH domain</fullName>
    </submittedName>
</protein>
<evidence type="ECO:0000259" key="7">
    <source>
        <dbReference type="PROSITE" id="PS50943"/>
    </source>
</evidence>
<evidence type="ECO:0000256" key="4">
    <source>
        <dbReference type="ARBA" id="ARBA00023125"/>
    </source>
</evidence>
<evidence type="ECO:0000256" key="1">
    <source>
        <dbReference type="ARBA" id="ARBA00004141"/>
    </source>
</evidence>
<feature type="transmembrane region" description="Helical" evidence="6">
    <location>
        <begin position="82"/>
        <end position="107"/>
    </location>
</feature>
<dbReference type="Gene3D" id="1.10.260.40">
    <property type="entry name" value="lambda repressor-like DNA-binding domains"/>
    <property type="match status" value="1"/>
</dbReference>
<accession>A0ABU1K1Y3</accession>
<evidence type="ECO:0000256" key="5">
    <source>
        <dbReference type="ARBA" id="ARBA00023136"/>
    </source>
</evidence>
<dbReference type="PROSITE" id="PS50943">
    <property type="entry name" value="HTH_CROC1"/>
    <property type="match status" value="1"/>
</dbReference>
<dbReference type="CDD" id="cd00093">
    <property type="entry name" value="HTH_XRE"/>
    <property type="match status" value="1"/>
</dbReference>
<reference evidence="8 9" key="1">
    <citation type="submission" date="2023-07" db="EMBL/GenBank/DDBJ databases">
        <title>Genomic Encyclopedia of Type Strains, Phase IV (KMG-IV): sequencing the most valuable type-strain genomes for metagenomic binning, comparative biology and taxonomic classification.</title>
        <authorList>
            <person name="Goeker M."/>
        </authorList>
    </citation>
    <scope>NUCLEOTIDE SEQUENCE [LARGE SCALE GENOMIC DNA]</scope>
    <source>
        <strain evidence="8 9">DSM 102814</strain>
    </source>
</reference>
<dbReference type="InterPro" id="IPR001387">
    <property type="entry name" value="Cro/C1-type_HTH"/>
</dbReference>
<keyword evidence="9" id="KW-1185">Reference proteome</keyword>
<sequence length="214" mass="24614">MPQLEAKKIKRLRNEKGYSQEKLAQKSGLGLRTIQRIEQGNSKARGETLRLLAEALEVEIKDLIEEKNTSAKPEEIYSGYLLALHLAPISVLIFPFINILVPWILWITKKNESKKIAKEGKKILNFQLTISLLFIFTCLSSLIFILLKMENWEVDSYGASGFIKGVDPFGVFLYLYIFGAFLYAYIIFFAIYNTIRISKKKDVNYFPAISFLKK</sequence>
<evidence type="ECO:0000313" key="8">
    <source>
        <dbReference type="EMBL" id="MDR6299619.1"/>
    </source>
</evidence>
<comment type="caution">
    <text evidence="8">The sequence shown here is derived from an EMBL/GenBank/DDBJ whole genome shotgun (WGS) entry which is preliminary data.</text>
</comment>
<gene>
    <name evidence="8" type="ORF">GGR31_000235</name>
</gene>
<dbReference type="Pfam" id="PF09685">
    <property type="entry name" value="MamF_MmsF"/>
    <property type="match status" value="1"/>
</dbReference>
<evidence type="ECO:0000313" key="9">
    <source>
        <dbReference type="Proteomes" id="UP001257659"/>
    </source>
</evidence>
<keyword evidence="2 6" id="KW-0812">Transmembrane</keyword>
<dbReference type="InterPro" id="IPR010982">
    <property type="entry name" value="Lambda_DNA-bd_dom_sf"/>
</dbReference>
<dbReference type="SMART" id="SM00530">
    <property type="entry name" value="HTH_XRE"/>
    <property type="match status" value="1"/>
</dbReference>
<keyword evidence="5 6" id="KW-0472">Membrane</keyword>
<organism evidence="8 9">
    <name type="scientific">Mesonia maritima</name>
    <dbReference type="NCBI Taxonomy" id="1793873"/>
    <lineage>
        <taxon>Bacteria</taxon>
        <taxon>Pseudomonadati</taxon>
        <taxon>Bacteroidota</taxon>
        <taxon>Flavobacteriia</taxon>
        <taxon>Flavobacteriales</taxon>
        <taxon>Flavobacteriaceae</taxon>
        <taxon>Mesonia</taxon>
    </lineage>
</organism>
<dbReference type="Proteomes" id="UP001257659">
    <property type="component" value="Unassembled WGS sequence"/>
</dbReference>
<evidence type="ECO:0000256" key="6">
    <source>
        <dbReference type="SAM" id="Phobius"/>
    </source>
</evidence>
<dbReference type="PANTHER" id="PTHR46797:SF1">
    <property type="entry name" value="METHYLPHOSPHONATE SYNTHASE"/>
    <property type="match status" value="1"/>
</dbReference>
<dbReference type="EMBL" id="JAVDQA010000001">
    <property type="protein sequence ID" value="MDR6299619.1"/>
    <property type="molecule type" value="Genomic_DNA"/>
</dbReference>
<feature type="transmembrane region" description="Helical" evidence="6">
    <location>
        <begin position="128"/>
        <end position="149"/>
    </location>
</feature>
<dbReference type="SUPFAM" id="SSF47413">
    <property type="entry name" value="lambda repressor-like DNA-binding domains"/>
    <property type="match status" value="1"/>
</dbReference>
<feature type="domain" description="HTH cro/C1-type" evidence="7">
    <location>
        <begin position="9"/>
        <end position="63"/>
    </location>
</feature>
<keyword evidence="3 6" id="KW-1133">Transmembrane helix</keyword>